<dbReference type="SUPFAM" id="SSF48403">
    <property type="entry name" value="Ankyrin repeat"/>
    <property type="match status" value="1"/>
</dbReference>
<dbReference type="GO" id="GO:0085020">
    <property type="term" value="P:protein K6-linked ubiquitination"/>
    <property type="evidence" value="ECO:0007669"/>
    <property type="project" value="TreeGrafter"/>
</dbReference>
<accession>A0A0L0FQV8</accession>
<keyword evidence="1" id="KW-0677">Repeat</keyword>
<dbReference type="Proteomes" id="UP000054560">
    <property type="component" value="Unassembled WGS sequence"/>
</dbReference>
<dbReference type="RefSeq" id="XP_014153052.1">
    <property type="nucleotide sequence ID" value="XM_014297577.1"/>
</dbReference>
<dbReference type="SMART" id="SM00248">
    <property type="entry name" value="ANK"/>
    <property type="match status" value="2"/>
</dbReference>
<evidence type="ECO:0000256" key="1">
    <source>
        <dbReference type="ARBA" id="ARBA00022737"/>
    </source>
</evidence>
<feature type="repeat" description="ANK" evidence="3">
    <location>
        <begin position="31"/>
        <end position="64"/>
    </location>
</feature>
<evidence type="ECO:0000256" key="4">
    <source>
        <dbReference type="SAM" id="Coils"/>
    </source>
</evidence>
<gene>
    <name evidence="5" type="ORF">SARC_08449</name>
</gene>
<name>A0A0L0FQV8_9EUKA</name>
<reference evidence="5 6" key="1">
    <citation type="submission" date="2011-02" db="EMBL/GenBank/DDBJ databases">
        <title>The Genome Sequence of Sphaeroforma arctica JP610.</title>
        <authorList>
            <consortium name="The Broad Institute Genome Sequencing Platform"/>
            <person name="Russ C."/>
            <person name="Cuomo C."/>
            <person name="Young S.K."/>
            <person name="Zeng Q."/>
            <person name="Gargeya S."/>
            <person name="Alvarado L."/>
            <person name="Berlin A."/>
            <person name="Chapman S.B."/>
            <person name="Chen Z."/>
            <person name="Freedman E."/>
            <person name="Gellesch M."/>
            <person name="Goldberg J."/>
            <person name="Griggs A."/>
            <person name="Gujja S."/>
            <person name="Heilman E."/>
            <person name="Heiman D."/>
            <person name="Howarth C."/>
            <person name="Mehta T."/>
            <person name="Neiman D."/>
            <person name="Pearson M."/>
            <person name="Roberts A."/>
            <person name="Saif S."/>
            <person name="Shea T."/>
            <person name="Shenoy N."/>
            <person name="Sisk P."/>
            <person name="Stolte C."/>
            <person name="Sykes S."/>
            <person name="White J."/>
            <person name="Yandava C."/>
            <person name="Burger G."/>
            <person name="Gray M.W."/>
            <person name="Holland P.W.H."/>
            <person name="King N."/>
            <person name="Lang F.B.F."/>
            <person name="Roger A.J."/>
            <person name="Ruiz-Trillo I."/>
            <person name="Haas B."/>
            <person name="Nusbaum C."/>
            <person name="Birren B."/>
        </authorList>
    </citation>
    <scope>NUCLEOTIDE SEQUENCE [LARGE SCALE GENOMIC DNA]</scope>
    <source>
        <strain evidence="5 6">JP610</strain>
    </source>
</reference>
<evidence type="ECO:0000256" key="2">
    <source>
        <dbReference type="ARBA" id="ARBA00023043"/>
    </source>
</evidence>
<dbReference type="PANTHER" id="PTHR24171">
    <property type="entry name" value="ANKYRIN REPEAT DOMAIN-CONTAINING PROTEIN 39-RELATED"/>
    <property type="match status" value="1"/>
</dbReference>
<feature type="coiled-coil region" evidence="4">
    <location>
        <begin position="163"/>
        <end position="276"/>
    </location>
</feature>
<evidence type="ECO:0000256" key="3">
    <source>
        <dbReference type="PROSITE-ProRule" id="PRU00023"/>
    </source>
</evidence>
<organism evidence="5 6">
    <name type="scientific">Sphaeroforma arctica JP610</name>
    <dbReference type="NCBI Taxonomy" id="667725"/>
    <lineage>
        <taxon>Eukaryota</taxon>
        <taxon>Ichthyosporea</taxon>
        <taxon>Ichthyophonida</taxon>
        <taxon>Sphaeroforma</taxon>
    </lineage>
</organism>
<dbReference type="PROSITE" id="PS50088">
    <property type="entry name" value="ANK_REPEAT"/>
    <property type="match status" value="2"/>
</dbReference>
<dbReference type="OrthoDB" id="341259at2759"/>
<proteinExistence type="predicted"/>
<dbReference type="STRING" id="667725.A0A0L0FQV8"/>
<dbReference type="Gene3D" id="1.25.40.20">
    <property type="entry name" value="Ankyrin repeat-containing domain"/>
    <property type="match status" value="2"/>
</dbReference>
<sequence>MSLRDAAAKGDSHTVKKLMDEGVGINDEDWDGWTALHFAASNGHFETIDELLLADDINIQTANHHGDTPLHLASMWGHVKCVQVLLDHSASMEPKNSNGQTPVDVAGTGSLALGFGRVSADLKKEVFKRFNAEPERRRLSTISSLSIDSCPITGQETDIQVIENDLRKRLATLHREKRVLEKAKADQQTKLATEQKQLAEEKTAQSASVRKQMEVLAKQLSDKKDAFNRETRSQKIIMEAKRKKFTQEKAEAAEKLKKLRDTREGLDKKLEAARQDMLEKQLAHAKLVETENRLTLLTKCLTENDFGQARTIVKELHDMDAPKETQQLAQDQLIAALENPLLQQKNTTMGAFASLLSTFGMS</sequence>
<protein>
    <submittedName>
        <fullName evidence="5">Uncharacterized protein</fullName>
    </submittedName>
</protein>
<keyword evidence="2 3" id="KW-0040">ANK repeat</keyword>
<dbReference type="InterPro" id="IPR002110">
    <property type="entry name" value="Ankyrin_rpt"/>
</dbReference>
<evidence type="ECO:0000313" key="5">
    <source>
        <dbReference type="EMBL" id="KNC79150.1"/>
    </source>
</evidence>
<dbReference type="GeneID" id="25908953"/>
<keyword evidence="4" id="KW-0175">Coiled coil</keyword>
<dbReference type="PROSITE" id="PS50297">
    <property type="entry name" value="ANK_REP_REGION"/>
    <property type="match status" value="2"/>
</dbReference>
<keyword evidence="6" id="KW-1185">Reference proteome</keyword>
<dbReference type="AlphaFoldDB" id="A0A0L0FQV8"/>
<feature type="repeat" description="ANK" evidence="3">
    <location>
        <begin position="65"/>
        <end position="97"/>
    </location>
</feature>
<dbReference type="GO" id="GO:0004842">
    <property type="term" value="F:ubiquitin-protein transferase activity"/>
    <property type="evidence" value="ECO:0007669"/>
    <property type="project" value="TreeGrafter"/>
</dbReference>
<dbReference type="PRINTS" id="PR01415">
    <property type="entry name" value="ANKYRIN"/>
</dbReference>
<dbReference type="PANTHER" id="PTHR24171:SF8">
    <property type="entry name" value="BRCA1-ASSOCIATED RING DOMAIN PROTEIN 1"/>
    <property type="match status" value="1"/>
</dbReference>
<evidence type="ECO:0000313" key="6">
    <source>
        <dbReference type="Proteomes" id="UP000054560"/>
    </source>
</evidence>
<dbReference type="InterPro" id="IPR036770">
    <property type="entry name" value="Ankyrin_rpt-contain_sf"/>
</dbReference>
<dbReference type="eggNOG" id="ENOG502SDGK">
    <property type="taxonomic scope" value="Eukaryota"/>
</dbReference>
<dbReference type="EMBL" id="KQ242356">
    <property type="protein sequence ID" value="KNC79150.1"/>
    <property type="molecule type" value="Genomic_DNA"/>
</dbReference>
<dbReference type="Pfam" id="PF12796">
    <property type="entry name" value="Ank_2"/>
    <property type="match status" value="1"/>
</dbReference>